<evidence type="ECO:0000313" key="2">
    <source>
        <dbReference type="EMBL" id="WFD11205.1"/>
    </source>
</evidence>
<organism evidence="2 3">
    <name type="scientific">Tepidibacter hydrothermalis</name>
    <dbReference type="NCBI Taxonomy" id="3036126"/>
    <lineage>
        <taxon>Bacteria</taxon>
        <taxon>Bacillati</taxon>
        <taxon>Bacillota</taxon>
        <taxon>Clostridia</taxon>
        <taxon>Peptostreptococcales</taxon>
        <taxon>Peptostreptococcaceae</taxon>
        <taxon>Tepidibacter</taxon>
    </lineage>
</organism>
<name>A0ABY8EJH6_9FIRM</name>
<dbReference type="EMBL" id="CP120733">
    <property type="protein sequence ID" value="WFD11205.1"/>
    <property type="molecule type" value="Genomic_DNA"/>
</dbReference>
<dbReference type="PANTHER" id="PTHR43155:SF2">
    <property type="entry name" value="CYCLIC DI-GMP PHOSPHODIESTERASE PA4108"/>
    <property type="match status" value="1"/>
</dbReference>
<proteinExistence type="predicted"/>
<evidence type="ECO:0000259" key="1">
    <source>
        <dbReference type="PROSITE" id="PS51832"/>
    </source>
</evidence>
<dbReference type="SMART" id="SM00471">
    <property type="entry name" value="HDc"/>
    <property type="match status" value="1"/>
</dbReference>
<reference evidence="2 3" key="1">
    <citation type="submission" date="2023-03" db="EMBL/GenBank/DDBJ databases">
        <title>Complete genome sequence of Tepidibacter sp. SWIR-1, isolated from a deep-sea hydrothermal vent.</title>
        <authorList>
            <person name="Li X."/>
        </authorList>
    </citation>
    <scope>NUCLEOTIDE SEQUENCE [LARGE SCALE GENOMIC DNA]</scope>
    <source>
        <strain evidence="2 3">SWIR-1</strain>
    </source>
</reference>
<keyword evidence="3" id="KW-1185">Reference proteome</keyword>
<dbReference type="Gene3D" id="1.10.3210.10">
    <property type="entry name" value="Hypothetical protein af1432"/>
    <property type="match status" value="1"/>
</dbReference>
<dbReference type="InterPro" id="IPR003607">
    <property type="entry name" value="HD/PDEase_dom"/>
</dbReference>
<dbReference type="PROSITE" id="PS51832">
    <property type="entry name" value="HD_GYP"/>
    <property type="match status" value="1"/>
</dbReference>
<evidence type="ECO:0000313" key="3">
    <source>
        <dbReference type="Proteomes" id="UP001222800"/>
    </source>
</evidence>
<protein>
    <submittedName>
        <fullName evidence="2">HD-GYP domain-containing protein</fullName>
    </submittedName>
</protein>
<dbReference type="InterPro" id="IPR037522">
    <property type="entry name" value="HD_GYP_dom"/>
</dbReference>
<feature type="domain" description="HD-GYP" evidence="1">
    <location>
        <begin position="100"/>
        <end position="307"/>
    </location>
</feature>
<dbReference type="PANTHER" id="PTHR43155">
    <property type="entry name" value="CYCLIC DI-GMP PHOSPHODIESTERASE PA4108-RELATED"/>
    <property type="match status" value="1"/>
</dbReference>
<dbReference type="CDD" id="cd00077">
    <property type="entry name" value="HDc"/>
    <property type="match status" value="1"/>
</dbReference>
<accession>A0ABY8EJH6</accession>
<dbReference type="RefSeq" id="WP_277733200.1">
    <property type="nucleotide sequence ID" value="NZ_CP120733.1"/>
</dbReference>
<dbReference type="SUPFAM" id="SSF109604">
    <property type="entry name" value="HD-domain/PDEase-like"/>
    <property type="match status" value="1"/>
</dbReference>
<dbReference type="Proteomes" id="UP001222800">
    <property type="component" value="Chromosome"/>
</dbReference>
<sequence>MRLVNVNYIDVEKYEYYVAKPIYSNGIVLLQENVKLNLSYVKQLNSKDIQYIYVSDEISEGIEPNDTISTEKYREVKDVIKDQFNMAKKGKNIGLNMNMINNTVSELLDIITSKRDISHSINEIRMTDDYLYEHSLNVMVSCMYTGILMKYDKIKLHKLALGALLHDVGKVFIDSEILNKPGKLTPEERIEIEKHPEIGYRYVSDNYGSEISSLSKQIILQHHEKWNGKGYPNQLSGDCIYGMARICSVADVFDALTSDRVYRKKMPIYKASEYIYSLGHNDFDFEIVKLFLSRIVKFKEGSIVKLSDGSKGIVYNQNKHMLDRPIIKLLVDRNGKNITYKNIFIDLIEEKTLFIEKQLENIFSN</sequence>
<gene>
    <name evidence="2" type="ORF">P4S50_03775</name>
</gene>
<dbReference type="Pfam" id="PF13487">
    <property type="entry name" value="HD_5"/>
    <property type="match status" value="1"/>
</dbReference>